<protein>
    <recommendedName>
        <fullName evidence="3">4-hydroxy-4-methyl-2-oxoglutarate aldolase</fullName>
    </recommendedName>
</protein>
<dbReference type="RefSeq" id="WP_347163220.1">
    <property type="nucleotide sequence ID" value="NZ_JBDLOB010000004.1"/>
</dbReference>
<comment type="caution">
    <text evidence="1">The sequence shown here is derived from an EMBL/GenBank/DDBJ whole genome shotgun (WGS) entry which is preliminary data.</text>
</comment>
<keyword evidence="2" id="KW-1185">Reference proteome</keyword>
<evidence type="ECO:0000313" key="1">
    <source>
        <dbReference type="EMBL" id="MEN8626103.1"/>
    </source>
</evidence>
<sequence length="87" mass="9501">MALDINRFRAVDILINRPFHLLDKSKLGFPVFAQGIGAITTFKSNQTQGKLAPDIACRLGKQIAIIRSGDIAIMDSDDVFILSVDIA</sequence>
<dbReference type="Proteomes" id="UP001414441">
    <property type="component" value="Unassembled WGS sequence"/>
</dbReference>
<dbReference type="EMBL" id="JBDLOB010000004">
    <property type="protein sequence ID" value="MEN8626103.1"/>
    <property type="molecule type" value="Genomic_DNA"/>
</dbReference>
<accession>A0ABV0D882</accession>
<gene>
    <name evidence="1" type="ORF">ABFV72_08770</name>
</gene>
<organism evidence="1 2">
    <name type="scientific">Psychrobacter proteolyticus</name>
    <dbReference type="NCBI Taxonomy" id="147825"/>
    <lineage>
        <taxon>Bacteria</taxon>
        <taxon>Pseudomonadati</taxon>
        <taxon>Pseudomonadota</taxon>
        <taxon>Gammaproteobacteria</taxon>
        <taxon>Moraxellales</taxon>
        <taxon>Moraxellaceae</taxon>
        <taxon>Psychrobacter</taxon>
    </lineage>
</organism>
<evidence type="ECO:0008006" key="3">
    <source>
        <dbReference type="Google" id="ProtNLM"/>
    </source>
</evidence>
<evidence type="ECO:0000313" key="2">
    <source>
        <dbReference type="Proteomes" id="UP001414441"/>
    </source>
</evidence>
<reference evidence="1 2" key="1">
    <citation type="submission" date="2024-05" db="EMBL/GenBank/DDBJ databases">
        <title>Genome sequencing of Marine Estuary Bacteria, Pseudoalteromonas distincta strain FA, Psychrobacter proteolyticus strain EA, and Shewanella baltica strain CA.</title>
        <authorList>
            <person name="Dieffenbach S.A."/>
            <person name="Maclea K.S."/>
        </authorList>
    </citation>
    <scope>NUCLEOTIDE SEQUENCE [LARGE SCALE GENOMIC DNA]</scope>
    <source>
        <strain evidence="1 2">EA</strain>
    </source>
</reference>
<name>A0ABV0D882_9GAMM</name>
<proteinExistence type="predicted"/>